<organism evidence="1 2">
    <name type="scientific">Choristoneura fumiferana</name>
    <name type="common">Spruce budworm moth</name>
    <name type="synonym">Archips fumiferana</name>
    <dbReference type="NCBI Taxonomy" id="7141"/>
    <lineage>
        <taxon>Eukaryota</taxon>
        <taxon>Metazoa</taxon>
        <taxon>Ecdysozoa</taxon>
        <taxon>Arthropoda</taxon>
        <taxon>Hexapoda</taxon>
        <taxon>Insecta</taxon>
        <taxon>Pterygota</taxon>
        <taxon>Neoptera</taxon>
        <taxon>Endopterygota</taxon>
        <taxon>Lepidoptera</taxon>
        <taxon>Glossata</taxon>
        <taxon>Ditrysia</taxon>
        <taxon>Tortricoidea</taxon>
        <taxon>Tortricidae</taxon>
        <taxon>Tortricinae</taxon>
        <taxon>Choristoneura</taxon>
    </lineage>
</organism>
<evidence type="ECO:0000313" key="1">
    <source>
        <dbReference type="EMBL" id="KAI8434365.1"/>
    </source>
</evidence>
<accession>A0ACC0KDH7</accession>
<reference evidence="1 2" key="1">
    <citation type="journal article" date="2022" name="Genome Biol. Evol.">
        <title>The Spruce Budworm Genome: Reconstructing the Evolutionary History of Antifreeze Proteins.</title>
        <authorList>
            <person name="Beliveau C."/>
            <person name="Gagne P."/>
            <person name="Picq S."/>
            <person name="Vernygora O."/>
            <person name="Keeling C.I."/>
            <person name="Pinkney K."/>
            <person name="Doucet D."/>
            <person name="Wen F."/>
            <person name="Johnston J.S."/>
            <person name="Maaroufi H."/>
            <person name="Boyle B."/>
            <person name="Laroche J."/>
            <person name="Dewar K."/>
            <person name="Juretic N."/>
            <person name="Blackburn G."/>
            <person name="Nisole A."/>
            <person name="Brunet B."/>
            <person name="Brandao M."/>
            <person name="Lumley L."/>
            <person name="Duan J."/>
            <person name="Quan G."/>
            <person name="Lucarotti C.J."/>
            <person name="Roe A.D."/>
            <person name="Sperling F.A.H."/>
            <person name="Levesque R.C."/>
            <person name="Cusson M."/>
        </authorList>
    </citation>
    <scope>NUCLEOTIDE SEQUENCE [LARGE SCALE GENOMIC DNA]</scope>
    <source>
        <strain evidence="1">Glfc:IPQL:Cfum</strain>
    </source>
</reference>
<dbReference type="EMBL" id="CM046121">
    <property type="protein sequence ID" value="KAI8434365.1"/>
    <property type="molecule type" value="Genomic_DNA"/>
</dbReference>
<evidence type="ECO:0000313" key="2">
    <source>
        <dbReference type="Proteomes" id="UP001064048"/>
    </source>
</evidence>
<keyword evidence="2" id="KW-1185">Reference proteome</keyword>
<dbReference type="Proteomes" id="UP001064048">
    <property type="component" value="Chromosome 21"/>
</dbReference>
<gene>
    <name evidence="1" type="ORF">MSG28_012421</name>
</gene>
<sequence length="1665" mass="181161">MKLNVSYPATGCQKLFEVVDEHKLRIFYEKRMGAEVEADLLGDEWKGYVLRVAGGNDKQGFPMKQGVLTNSTPRRTGERKRKSVRGCIVDANLSVLALEIPGLTDGNVPRRLGPKRASKIRKLFNLSKEDDVRRYVVKRVLPPKEGKENAKPRSKNKAKHCDCSSPRRTPTQALGFDARIKELGQECSTKLNVSYPATGCQKLFEVVDEHKLRIFYEKRMGAEVEADLLGDEWKGYVLRVAGGNDKQGFPMKQGEIPGLTDGNVPRRLGPKRASKIRKLFNLSKEDDVRRYVVKRVLPPKEGKENAKPRSKVRRQEELRRRRSASMRESKSSDKSAPQKSPDLEQLYQNVTGTIMNKNTIEEFKNTDKAALLNSDLKKFHYYYWFAYPAPSQPTVYLKEPSSSITTHFNNKQLENLAQAYKSFDLLQKNFFIILKENDDIALRTLAEVLDPKLPVQNELCVDLSNAYFVFADPSNTSNPGWPMRLFLAALLEHCPFLTKNDIKVIGLRCHVNGAVDRSLVFTVTAPEAWGFRHITFVDNGKVSYSNPTRQVLYTHADCAEGRPKAQAAADNLRLILPTVKSEGFALHIPMPGHPVGESLRPEAEAGVARLRELIASHDASLKDRTLDQQCTVTRPGVAAIAGALAVEILVGLLQHPLRCLPSVAPTCAKFKQCIACSDTVIDKYRKEGVEFVFKVLNSGSYLEEVTGLSELQLTAEMTDSPLKFFMMSPDLEQLYQNVTGTIMNKNTIEEFKNTDKAALLNSVGEAMWTNIKTKIWITKPSVLSNFIVISFADLKKFHYYYWFAYPAPSQPTVYLKEPSSSITTHFNNKQLENLAQAYKSFDLLQKNFFIILKENDDIALKTLAEVLDPKLPVQNELCVDLSNAYFVFADPSNTSNPGWPMRLFLAALLEHCPFLTKNDIKVIGLRCHVNGAVDRSLVFTVTAPEAWGFRHITFVDNGKVSYSNPTRQVLYTHADCAEGRPKAQAAADNLRLILPTVKSEGFALHIPMPGHPVGESLRPEAEAGVARLRELIASHDASLKDRTLDQQCTVTRPGVAAIAGALAVEILVGLLQHPLRCLPSVAPTCAKFKQCIACSDTVIDKYRKEGVEFVQGAQQWQLLGGSYCLSELQLTAEMTDKQTQSLFRHGIALSSDHAKSLRVSAYSTSTNVHNEWMLNRVIMSHNLAGMPGAYRLPGPGLGPPDFKPPMETPTPSAPAPSNPKKRRKTSNTNNTHAPQPPPTAQDLLPPPLTGYGDTIVASNPFDDSPSTISHNGPMMSQNGPMMSQNGPMGMMGPMHSMGGPPMRHMSPLPHSMSPMNQQMPPRGISPMGNMSPMGHMGGMSPMGGPNMGMSNHSMGPGMGPASRSMGSPMSPMNSMPMGSPMSSAPMGSPMNMGSMAGSHMSNSPMGPPMHSPLGAGSMNGPMNGPMGGGGPGINVPRMNGPMGPSCSNGSMGPSSSIMSSNPMQSGGMGPGHCGPMRHGSPMGSGMGGGPMGGNGPMSSMGPGPPYSGGHMGHGGPMGMGGSGNLGMGPGPGNMGNCGPLAGMSGMAMGGPGGQGVGPMGQNMGMFGPKPMPVSAGKIYPPDQPMVFNPQNPNAPPIYPCGVCHKEVHDNDQAILCESGCNFWFHRGCTGLTEPAFQLLTAEVYAEWVCDKCLHSKNIPLVKFKP</sequence>
<comment type="caution">
    <text evidence="1">The sequence shown here is derived from an EMBL/GenBank/DDBJ whole genome shotgun (WGS) entry which is preliminary data.</text>
</comment>
<proteinExistence type="predicted"/>
<name>A0ACC0KDH7_CHOFU</name>
<protein>
    <submittedName>
        <fullName evidence="1">Uncharacterized protein</fullName>
    </submittedName>
</protein>